<keyword evidence="2" id="KW-1185">Reference proteome</keyword>
<evidence type="ECO:0000313" key="2">
    <source>
        <dbReference type="Proteomes" id="UP000193144"/>
    </source>
</evidence>
<dbReference type="AlphaFoldDB" id="A0A1Y1ZL89"/>
<organism evidence="1 2">
    <name type="scientific">Clohesyomyces aquaticus</name>
    <dbReference type="NCBI Taxonomy" id="1231657"/>
    <lineage>
        <taxon>Eukaryota</taxon>
        <taxon>Fungi</taxon>
        <taxon>Dikarya</taxon>
        <taxon>Ascomycota</taxon>
        <taxon>Pezizomycotina</taxon>
        <taxon>Dothideomycetes</taxon>
        <taxon>Pleosporomycetidae</taxon>
        <taxon>Pleosporales</taxon>
        <taxon>Lindgomycetaceae</taxon>
        <taxon>Clohesyomyces</taxon>
    </lineage>
</organism>
<dbReference type="Proteomes" id="UP000193144">
    <property type="component" value="Unassembled WGS sequence"/>
</dbReference>
<comment type="caution">
    <text evidence="1">The sequence shown here is derived from an EMBL/GenBank/DDBJ whole genome shotgun (WGS) entry which is preliminary data.</text>
</comment>
<protein>
    <submittedName>
        <fullName evidence="1">Uncharacterized protein</fullName>
    </submittedName>
</protein>
<gene>
    <name evidence="1" type="ORF">BCR34DRAFT_588160</name>
</gene>
<dbReference type="EMBL" id="MCFA01000065">
    <property type="protein sequence ID" value="ORY11020.1"/>
    <property type="molecule type" value="Genomic_DNA"/>
</dbReference>
<accession>A0A1Y1ZL89</accession>
<reference evidence="1 2" key="1">
    <citation type="submission" date="2016-07" db="EMBL/GenBank/DDBJ databases">
        <title>Pervasive Adenine N6-methylation of Active Genes in Fungi.</title>
        <authorList>
            <consortium name="DOE Joint Genome Institute"/>
            <person name="Mondo S.J."/>
            <person name="Dannebaum R.O."/>
            <person name="Kuo R.C."/>
            <person name="Labutti K."/>
            <person name="Haridas S."/>
            <person name="Kuo A."/>
            <person name="Salamov A."/>
            <person name="Ahrendt S.R."/>
            <person name="Lipzen A."/>
            <person name="Sullivan W."/>
            <person name="Andreopoulos W.B."/>
            <person name="Clum A."/>
            <person name="Lindquist E."/>
            <person name="Daum C."/>
            <person name="Ramamoorthy G.K."/>
            <person name="Gryganskyi A."/>
            <person name="Culley D."/>
            <person name="Magnuson J.K."/>
            <person name="James T.Y."/>
            <person name="O'Malley M.A."/>
            <person name="Stajich J.E."/>
            <person name="Spatafora J.W."/>
            <person name="Visel A."/>
            <person name="Grigoriev I.V."/>
        </authorList>
    </citation>
    <scope>NUCLEOTIDE SEQUENCE [LARGE SCALE GENOMIC DNA]</scope>
    <source>
        <strain evidence="1 2">CBS 115471</strain>
    </source>
</reference>
<evidence type="ECO:0000313" key="1">
    <source>
        <dbReference type="EMBL" id="ORY11020.1"/>
    </source>
</evidence>
<proteinExistence type="predicted"/>
<sequence>MSRLQTRPSAHKSQRLAHAAILVQSAGLDRAGAGGEHTTAPGARVLPLSPALMSPKQAAEAICGATAGCGRWRLPTHVCLRSAARDRGPGIPVDPICCATRRAESSFVEPLRWEEQQRPSMCDTITRRDPRASLFPEEMNERVRAASYPVSPALRVSRAGSLTLVRAALHWQLPPPSISYDMASPVTMGNGEHSRAAEKQKIHSTHAVKCTTVAAQFVFVVTSSRPDSHCRRPVPVAPHAGPWTELLDSGVHHQNRFRYPALGITEPLAGDCSALTLTPGPMAVS</sequence>
<name>A0A1Y1ZL89_9PLEO</name>